<feature type="compositionally biased region" description="Low complexity" evidence="1">
    <location>
        <begin position="901"/>
        <end position="916"/>
    </location>
</feature>
<feature type="region of interest" description="Disordered" evidence="1">
    <location>
        <begin position="1326"/>
        <end position="1346"/>
    </location>
</feature>
<dbReference type="Pfam" id="PF25547">
    <property type="entry name" value="WXG100_2"/>
    <property type="match status" value="1"/>
</dbReference>
<feature type="region of interest" description="Disordered" evidence="1">
    <location>
        <begin position="878"/>
        <end position="955"/>
    </location>
</feature>
<dbReference type="EMBL" id="JBHSDL010000030">
    <property type="protein sequence ID" value="MFC4377440.1"/>
    <property type="molecule type" value="Genomic_DNA"/>
</dbReference>
<feature type="compositionally biased region" description="Polar residues" evidence="1">
    <location>
        <begin position="388"/>
        <end position="411"/>
    </location>
</feature>
<feature type="compositionally biased region" description="Basic and acidic residues" evidence="1">
    <location>
        <begin position="1688"/>
        <end position="1707"/>
    </location>
</feature>
<feature type="domain" description="Outer membrane channel protein CpnT-like N-terminal" evidence="2">
    <location>
        <begin position="3"/>
        <end position="134"/>
    </location>
</feature>
<feature type="compositionally biased region" description="Low complexity" evidence="1">
    <location>
        <begin position="706"/>
        <end position="743"/>
    </location>
</feature>
<feature type="non-terminal residue" evidence="3">
    <location>
        <position position="2213"/>
    </location>
</feature>
<feature type="compositionally biased region" description="Basic and acidic residues" evidence="1">
    <location>
        <begin position="1870"/>
        <end position="1898"/>
    </location>
</feature>
<feature type="compositionally biased region" description="Low complexity" evidence="1">
    <location>
        <begin position="1712"/>
        <end position="1731"/>
    </location>
</feature>
<proteinExistence type="predicted"/>
<evidence type="ECO:0000256" key="1">
    <source>
        <dbReference type="SAM" id="MobiDB-lite"/>
    </source>
</evidence>
<feature type="compositionally biased region" description="Basic and acidic residues" evidence="1">
    <location>
        <begin position="744"/>
        <end position="760"/>
    </location>
</feature>
<evidence type="ECO:0000313" key="3">
    <source>
        <dbReference type="EMBL" id="MFC4377440.1"/>
    </source>
</evidence>
<feature type="compositionally biased region" description="Basic and acidic residues" evidence="1">
    <location>
        <begin position="881"/>
        <end position="897"/>
    </location>
</feature>
<evidence type="ECO:0000313" key="4">
    <source>
        <dbReference type="Proteomes" id="UP001595844"/>
    </source>
</evidence>
<feature type="compositionally biased region" description="Basic and acidic residues" evidence="1">
    <location>
        <begin position="693"/>
        <end position="704"/>
    </location>
</feature>
<feature type="compositionally biased region" description="Basic and acidic residues" evidence="1">
    <location>
        <begin position="1082"/>
        <end position="1100"/>
    </location>
</feature>
<reference evidence="4" key="1">
    <citation type="journal article" date="2019" name="Int. J. Syst. Evol. Microbiol.">
        <title>The Global Catalogue of Microorganisms (GCM) 10K type strain sequencing project: providing services to taxonomists for standard genome sequencing and annotation.</title>
        <authorList>
            <consortium name="The Broad Institute Genomics Platform"/>
            <consortium name="The Broad Institute Genome Sequencing Center for Infectious Disease"/>
            <person name="Wu L."/>
            <person name="Ma J."/>
        </authorList>
    </citation>
    <scope>NUCLEOTIDE SEQUENCE [LARGE SCALE GENOMIC DNA]</scope>
    <source>
        <strain evidence="4">IBRC-M 10490</strain>
    </source>
</reference>
<accession>A0ABV8VRI9</accession>
<feature type="compositionally biased region" description="Low complexity" evidence="1">
    <location>
        <begin position="518"/>
        <end position="537"/>
    </location>
</feature>
<feature type="region of interest" description="Disordered" evidence="1">
    <location>
        <begin position="1840"/>
        <end position="1938"/>
    </location>
</feature>
<name>A0ABV8VRI9_9NOCA</name>
<evidence type="ECO:0000259" key="2">
    <source>
        <dbReference type="Pfam" id="PF25547"/>
    </source>
</evidence>
<keyword evidence="4" id="KW-1185">Reference proteome</keyword>
<feature type="compositionally biased region" description="Basic and acidic residues" evidence="1">
    <location>
        <begin position="1768"/>
        <end position="1780"/>
    </location>
</feature>
<sequence length="2213" mass="232962">MEWPEGNEDEMWAMAEDWRAAADSLRGLVDDIDDAKAAAFKAYPFGEGVDDMLAAFEGMARGDQSVTKLGELFDILGDSVYQTGTEIEYTKIMFLSSLALLALEIAAAWVFPPTAPAVQAAAVAVTRVVARTIFGRVLAAILRHGAKAVITRVLKFVGQHVAIDTALGTLQELGAQQWQVEQGHRKEVDWNQVKAAAVSSAAGGVAAGPFGNFLGRKLGDGMAPWLKGAITGTGAGLVGAGGGMLGQFGYEGFTQGWDKAWDNLQTAASDPLMWSAGASNGGISGLNKAGANTALSNMAPGLFNRPSFSSQIREAMGPGYDLGNFGLSDGSGAGNDGSATRPGAGDGRAGAGDDATGAGGDDGVRAGAGKDTMGGAGTDESRAGAGGDSQSIRPAGSSQSPEGAAQGSTNNDGGRADSSAGDDRQTTGGEAGVGRQESKPEAQNGQTQAGDGGRQEAGARAGGESPAAQAESGQDRARAGEAEQADGASAGEGTRTDAQSSDRPADRADHTQSADRNTTQVTGAPVGAGVVGTGPAAAAPPVPATGQAATPTAGASTAPSQSPSAPTQSNPGQQTSAGQQSTSNQGSQPAARPAGPDVRSGLPDRAQPGSDIRSSAPEVADRTSVGTPEPADARGAAEDSGAPTSRPASESRAGVSEQPGARVVDTPAQGLQAAPGEAPPTRTSRSEVTGEQVRAEDSEVRPEPDPSAAIPPVVPIVGADPGAGPARPGPDTARPGRAGADDPASPRDRADAGQDRKQPSPDENADQPAYDTRLPNGQGVVHHPTGTAIGEDARTHRVSQNVRNDGAHDVVVHGRRDGSLTPSNADAVHPRHIVDAIRSNPDYVPGTPVRLLACHSGNSKGWAQYIADQLGVDVTAPTDRVGVRREPDSDPVIDRGGKWRTFSPETASTTSETPTPRVDSDPPDTRDLDTLDGDRPPPDRELVDFMSDQDPPPTRPAAMTFLDPGTGTVHAPADRTPGIEPHLLGALDMNDPRVQTGGDPRRITHVDGEPIDDFSRRLSAERGQAFVDAARVDPEAVAAYDDHKARQEALEVQKSQAGKDVRDAMQRLKQARDALNNAEAGAADRLREAEQSATEAKDRAKQAKIELDQFLAADRAAAETGDSAKQQLDRAVADTLSAARRGNCSSVTIDRLTGRVYEAANGPSTQRIHPSDLHSTVRDNIARYQNPDDVYTNHDLTRFPHTDNPLGHAEVRGTNAAMRDRELLNQQRGPEDRLPTDHDGLSSILNSPFVPSRGVEAPCCANCTRVLQGTESTAGHIIDEGADRVPPLRHADLEQVGDDGDSAAPRLVSTEYPKTDFMGDDDDVVPAGAAADPVPPGMVRGDDGLLRRPGDRLDSYRDPDGTWHHVDDPAGTKRNVSFGLHGTDGSFVKDHLSNADYLYDALKGASETHQIKDPARAAELAEASKQRLALQTKRDGVRVKLEPLMAEFGIKETKELAPKRLTNVIESLRREIQTDTSLSPDEQTRRQIRVDELEDTARDYNDDGRKMIQASKTLGEVAGIDFALDPDARPGALLLSPFEGAFDGAGVVDIAAYVPRADDDSAPKLVIVEAKGVGSVLGGSKTAQAEQGSPEYLRRTLNMDRNLARILNETPDQMRARGIDPEGSEGRALTAAVADLRAAMADGTLQVEYRLVHTAADGKVTVTELLLRRDGVDVLADVPLPFGADPDALDRSADDDTIDYMDKDAEPPARPPTASSPEPEPPARNSSSPSRGLPESPAGLAVPGDAALDRPGADPGDPSTGTRQRSASLDDVHRFLRELSDLPPSAHADAPPLTSQQAEQVRRLAEALGLGDSLSRQRDPLGALAEIADMARARGFLDSALDPDAELGAPMRYPDDYKPLDADELQDGLDQWRVEGDPETRAGIADDLRRAGLEDDSRPPLGTEPEPDTRAQPLRPSAVLPPDDGTQQPGGSRVEPAQRVQDRLATRFGVDPADPGSLDAARYRQLLRAGAVEAFASAVRHAEAATEPQQRAVRAAVARRWAARLGLPADPGLTRALDDINRLRASVSRDAGDLAHLDHLLRTELDDRLLSLDVDGDKMLARLVADGPDTWQLEPIERPAPAPYAPTTEKAAEVAPKKGWLRRLWDRIANRGYYGDNPKYPSGSSIDSAGQSMLGHSAGLPLTSAKDSTPGVPGGEYDQLQVKFNPARILKEGLLMWQNRELVPILRHLSSRIADQAGEFLPLRNLDGSEYKP</sequence>
<dbReference type="CDD" id="cd20739">
    <property type="entry name" value="PoNe_DUF637"/>
    <property type="match status" value="1"/>
</dbReference>
<dbReference type="Proteomes" id="UP001595844">
    <property type="component" value="Unassembled WGS sequence"/>
</dbReference>
<dbReference type="InterPro" id="IPR049762">
    <property type="entry name" value="PoNe_dom"/>
</dbReference>
<feature type="compositionally biased region" description="Low complexity" evidence="1">
    <location>
        <begin position="544"/>
        <end position="588"/>
    </location>
</feature>
<comment type="caution">
    <text evidence="3">The sequence shown here is derived from an EMBL/GenBank/DDBJ whole genome shotgun (WGS) entry which is preliminary data.</text>
</comment>
<feature type="region of interest" description="Disordered" evidence="1">
    <location>
        <begin position="1677"/>
        <end position="1799"/>
    </location>
</feature>
<feature type="region of interest" description="Disordered" evidence="1">
    <location>
        <begin position="1079"/>
        <end position="1100"/>
    </location>
</feature>
<organism evidence="3 4">
    <name type="scientific">Nocardia halotolerans</name>
    <dbReference type="NCBI Taxonomy" id="1755878"/>
    <lineage>
        <taxon>Bacteria</taxon>
        <taxon>Bacillati</taxon>
        <taxon>Actinomycetota</taxon>
        <taxon>Actinomycetes</taxon>
        <taxon>Mycobacteriales</taxon>
        <taxon>Nocardiaceae</taxon>
        <taxon>Nocardia</taxon>
    </lineage>
</organism>
<feature type="compositionally biased region" description="Basic and acidic residues" evidence="1">
    <location>
        <begin position="918"/>
        <end position="943"/>
    </location>
</feature>
<feature type="region of interest" description="Disordered" evidence="1">
    <location>
        <begin position="327"/>
        <end position="789"/>
    </location>
</feature>
<dbReference type="InterPro" id="IPR057746">
    <property type="entry name" value="CpnT-like_N"/>
</dbReference>
<feature type="compositionally biased region" description="Basic and acidic residues" evidence="1">
    <location>
        <begin position="503"/>
        <end position="513"/>
    </location>
</feature>
<protein>
    <recommendedName>
        <fullName evidence="2">Outer membrane channel protein CpnT-like N-terminal domain-containing protein</fullName>
    </recommendedName>
</protein>
<gene>
    <name evidence="3" type="ORF">ACFO5K_25500</name>
</gene>